<dbReference type="GO" id="GO:0003677">
    <property type="term" value="F:DNA binding"/>
    <property type="evidence" value="ECO:0007669"/>
    <property type="project" value="InterPro"/>
</dbReference>
<dbReference type="AlphaFoldDB" id="A0A7C8M6W8"/>
<comment type="caution">
    <text evidence="4">The sequence shown here is derived from an EMBL/GenBank/DDBJ whole genome shotgun (WGS) entry which is preliminary data.</text>
</comment>
<feature type="region of interest" description="Disordered" evidence="2">
    <location>
        <begin position="75"/>
        <end position="109"/>
    </location>
</feature>
<dbReference type="Pfam" id="PF04082">
    <property type="entry name" value="Fungal_trans"/>
    <property type="match status" value="1"/>
</dbReference>
<evidence type="ECO:0000259" key="3">
    <source>
        <dbReference type="SMART" id="SM00906"/>
    </source>
</evidence>
<proteinExistence type="predicted"/>
<reference evidence="4 5" key="1">
    <citation type="submission" date="2020-01" db="EMBL/GenBank/DDBJ databases">
        <authorList>
            <consortium name="DOE Joint Genome Institute"/>
            <person name="Haridas S."/>
            <person name="Albert R."/>
            <person name="Binder M."/>
            <person name="Bloem J."/>
            <person name="Labutti K."/>
            <person name="Salamov A."/>
            <person name="Andreopoulos B."/>
            <person name="Baker S.E."/>
            <person name="Barry K."/>
            <person name="Bills G."/>
            <person name="Bluhm B.H."/>
            <person name="Cannon C."/>
            <person name="Castanera R."/>
            <person name="Culley D.E."/>
            <person name="Daum C."/>
            <person name="Ezra D."/>
            <person name="Gonzalez J.B."/>
            <person name="Henrissat B."/>
            <person name="Kuo A."/>
            <person name="Liang C."/>
            <person name="Lipzen A."/>
            <person name="Lutzoni F."/>
            <person name="Magnuson J."/>
            <person name="Mondo S."/>
            <person name="Nolan M."/>
            <person name="Ohm R."/>
            <person name="Pangilinan J."/>
            <person name="Park H.-J.H."/>
            <person name="Ramirez L."/>
            <person name="Alfaro M."/>
            <person name="Sun H."/>
            <person name="Tritt A."/>
            <person name="Yoshinaga Y."/>
            <person name="Zwiers L.-H.L."/>
            <person name="Turgeon B.G."/>
            <person name="Goodwin S.B."/>
            <person name="Spatafora J.W."/>
            <person name="Crous P.W."/>
            <person name="Grigoriev I.V."/>
        </authorList>
    </citation>
    <scope>NUCLEOTIDE SEQUENCE [LARGE SCALE GENOMIC DNA]</scope>
    <source>
        <strain evidence="4 5">CBS 611.86</strain>
    </source>
</reference>
<dbReference type="PANTHER" id="PTHR46910">
    <property type="entry name" value="TRANSCRIPTION FACTOR PDR1"/>
    <property type="match status" value="1"/>
</dbReference>
<gene>
    <name evidence="4" type="ORF">BDV95DRAFT_607700</name>
</gene>
<dbReference type="Proteomes" id="UP000481861">
    <property type="component" value="Unassembled WGS sequence"/>
</dbReference>
<dbReference type="GO" id="GO:0006351">
    <property type="term" value="P:DNA-templated transcription"/>
    <property type="evidence" value="ECO:0007669"/>
    <property type="project" value="InterPro"/>
</dbReference>
<evidence type="ECO:0000313" key="4">
    <source>
        <dbReference type="EMBL" id="KAF2870538.1"/>
    </source>
</evidence>
<dbReference type="SMART" id="SM00906">
    <property type="entry name" value="Fungal_trans"/>
    <property type="match status" value="1"/>
</dbReference>
<feature type="compositionally biased region" description="Low complexity" evidence="2">
    <location>
        <begin position="75"/>
        <end position="92"/>
    </location>
</feature>
<accession>A0A7C8M6W8</accession>
<feature type="region of interest" description="Disordered" evidence="2">
    <location>
        <begin position="701"/>
        <end position="722"/>
    </location>
</feature>
<dbReference type="OrthoDB" id="103819at2759"/>
<keyword evidence="5" id="KW-1185">Reference proteome</keyword>
<name>A0A7C8M6W8_9PLEO</name>
<evidence type="ECO:0000256" key="1">
    <source>
        <dbReference type="ARBA" id="ARBA00023242"/>
    </source>
</evidence>
<feature type="domain" description="Xylanolytic transcriptional activator regulatory" evidence="3">
    <location>
        <begin position="307"/>
        <end position="380"/>
    </location>
</feature>
<evidence type="ECO:0000256" key="2">
    <source>
        <dbReference type="SAM" id="MobiDB-lite"/>
    </source>
</evidence>
<dbReference type="InterPro" id="IPR007219">
    <property type="entry name" value="XnlR_reg_dom"/>
</dbReference>
<sequence length="753" mass="83874">MDNRDDMELAPDGSTRIQRAQAILSDYRADSSPEKAKSAYIGSLKIDRIEERLGGIEQVLESLAAKLGSLSLSRVSTEPSSQSQSSKVARSPIPTSELDPGTPAPFEGETTLNRQSEFARNLLERAVGNVPSVEQNAEVKSALISLQEMVSRKGQYITAAQAESLPLFNKSLSEIDASKLERPPWHIVEDVLEKGTTYPAMCFAVVFPFLKMNKIRMMFKEGYNSSEYVPAGRRILIFGVLQSLFIEFGSFPMLGNENYRQYSNACRTQMELAMSQLDLCMPASYENALALLLSTSHAIEACKPSLGWTMVSAAVGMCQTLGYHRIQTMKDDTEEDRSAKLHAFWFIYMQDKTLSLRLGRASSMPDWDISLPFLNPLQNSFMRPGPSSTTPKGTEMLIYWLKLAQIQGKIYETLYSPAAYLVSEEQRAQRAVELVNALNQAWSERGDASVLDFAFKRPGRKDTSIPDKLVPQPNEGSVPSERLPGLIPGAMGYLDSMYHDFSDIFYHSDAVMHYSTVTLTQRACSSNVDFDQACLKSARSALLAHQRCSEQFNITGNEEIWSGYVHWALLQSPFTPFIVIFCNAITQNDHSDLAILSDFVSSLESVLTLSEGAGKLYKMCNLFLQVAKLYIEARNKEGSHQPQTQPQSQPTIEHNGIYVPANGDHVVDFNAVTQFDPYLSALGLVPNAAWPMAQYTSPPAGMYDFKQGQPPDSDSATSGMQQNQNTLQDWFSGSRYLMTFMENDDTQMPDLNL</sequence>
<dbReference type="EMBL" id="JAADJZ010000013">
    <property type="protein sequence ID" value="KAF2870538.1"/>
    <property type="molecule type" value="Genomic_DNA"/>
</dbReference>
<dbReference type="GO" id="GO:0008270">
    <property type="term" value="F:zinc ion binding"/>
    <property type="evidence" value="ECO:0007669"/>
    <property type="project" value="InterPro"/>
</dbReference>
<dbReference type="PANTHER" id="PTHR46910:SF5">
    <property type="entry name" value="ZN(II)2CYS6 TRANSCRIPTION FACTOR (EUROFUNG)"/>
    <property type="match status" value="1"/>
</dbReference>
<organism evidence="4 5">
    <name type="scientific">Massariosphaeria phaeospora</name>
    <dbReference type="NCBI Taxonomy" id="100035"/>
    <lineage>
        <taxon>Eukaryota</taxon>
        <taxon>Fungi</taxon>
        <taxon>Dikarya</taxon>
        <taxon>Ascomycota</taxon>
        <taxon>Pezizomycotina</taxon>
        <taxon>Dothideomycetes</taxon>
        <taxon>Pleosporomycetidae</taxon>
        <taxon>Pleosporales</taxon>
        <taxon>Pleosporales incertae sedis</taxon>
        <taxon>Massariosphaeria</taxon>
    </lineage>
</organism>
<dbReference type="InterPro" id="IPR050987">
    <property type="entry name" value="AtrR-like"/>
</dbReference>
<protein>
    <submittedName>
        <fullName evidence="4">Fungal-specific transcription factor domain-containing protein</fullName>
    </submittedName>
</protein>
<evidence type="ECO:0000313" key="5">
    <source>
        <dbReference type="Proteomes" id="UP000481861"/>
    </source>
</evidence>
<keyword evidence="1" id="KW-0539">Nucleus</keyword>
<dbReference type="CDD" id="cd12148">
    <property type="entry name" value="fungal_TF_MHR"/>
    <property type="match status" value="1"/>
</dbReference>
<dbReference type="GO" id="GO:0003700">
    <property type="term" value="F:DNA-binding transcription factor activity"/>
    <property type="evidence" value="ECO:0007669"/>
    <property type="project" value="InterPro"/>
</dbReference>
<feature type="compositionally biased region" description="Polar residues" evidence="2">
    <location>
        <begin position="710"/>
        <end position="722"/>
    </location>
</feature>